<evidence type="ECO:0000256" key="1">
    <source>
        <dbReference type="SAM" id="Phobius"/>
    </source>
</evidence>
<reference evidence="2" key="1">
    <citation type="journal article" date="2008" name="Plasmid">
        <title>Molecular characterization of a cryptic plasmid from the psychrotrophic antarctic bacterium Pseudoalteromonas sp. 643A.</title>
        <authorList>
            <person name="Cieslinski H."/>
            <person name="Werbowy K."/>
            <person name="Kur J."/>
            <person name="Turkiewicz M."/>
        </authorList>
    </citation>
    <scope>NUCLEOTIDE SEQUENCE</scope>
    <source>
        <strain evidence="2">643A</strain>
        <plasmid evidence="2">pKW1</plasmid>
    </source>
</reference>
<feature type="transmembrane region" description="Helical" evidence="1">
    <location>
        <begin position="129"/>
        <end position="152"/>
    </location>
</feature>
<protein>
    <submittedName>
        <fullName evidence="2">Uncharacterized protein</fullName>
    </submittedName>
</protein>
<dbReference type="RefSeq" id="WP_012425889.1">
    <property type="nucleotide sequence ID" value="NC_010675.1"/>
</dbReference>
<evidence type="ECO:0000313" key="2">
    <source>
        <dbReference type="EMBL" id="ACC99591.1"/>
    </source>
</evidence>
<accession>B2ZC67</accession>
<dbReference type="EMBL" id="EU636993">
    <property type="protein sequence ID" value="ACC99591.1"/>
    <property type="molecule type" value="Genomic_DNA"/>
</dbReference>
<gene>
    <name evidence="2" type="primary">hp2</name>
</gene>
<name>B2ZC67_9GAMM</name>
<keyword evidence="2" id="KW-0614">Plasmid</keyword>
<keyword evidence="1" id="KW-0812">Transmembrane</keyword>
<dbReference type="SUPFAM" id="SSF58113">
    <property type="entry name" value="Apolipoprotein A-I"/>
    <property type="match status" value="1"/>
</dbReference>
<sequence>MSETLSLVEKFKKQSNETAALIETTLQDDLGKLHASFMKSLTESETIITQGTESLNDKQAKLTESLETHHEAINTVLSTHLSSVQVLTTESLEQQKAEIAQMMSEYSQELSQTMQSHQANALDFIQHRAWVVVIGCAIVALVMMGFGVMIGMKLG</sequence>
<keyword evidence="1" id="KW-1133">Transmembrane helix</keyword>
<dbReference type="AlphaFoldDB" id="B2ZC67"/>
<organism evidence="2">
    <name type="scientific">Pseudoalteromonas sp. 643A</name>
    <dbReference type="NCBI Taxonomy" id="336179"/>
    <lineage>
        <taxon>Bacteria</taxon>
        <taxon>Pseudomonadati</taxon>
        <taxon>Pseudomonadota</taxon>
        <taxon>Gammaproteobacteria</taxon>
        <taxon>Alteromonadales</taxon>
        <taxon>Pseudoalteromonadaceae</taxon>
        <taxon>Pseudoalteromonas</taxon>
    </lineage>
</organism>
<geneLocation type="plasmid" evidence="2">
    <name>pKW1</name>
</geneLocation>
<keyword evidence="1" id="KW-0472">Membrane</keyword>
<proteinExistence type="predicted"/>